<feature type="domain" description="Release factor glutamine methyltransferase N-terminal" evidence="7">
    <location>
        <begin position="28"/>
        <end position="76"/>
    </location>
</feature>
<evidence type="ECO:0000259" key="7">
    <source>
        <dbReference type="Pfam" id="PF17827"/>
    </source>
</evidence>
<dbReference type="InterPro" id="IPR019874">
    <property type="entry name" value="RF_methyltr_PrmC"/>
</dbReference>
<feature type="domain" description="Methyltransferase small" evidence="6">
    <location>
        <begin position="106"/>
        <end position="198"/>
    </location>
</feature>
<keyword evidence="9" id="KW-1185">Reference proteome</keyword>
<dbReference type="GO" id="GO:0102559">
    <property type="term" value="F:peptide chain release factor N(5)-glutamine methyltransferase activity"/>
    <property type="evidence" value="ECO:0007669"/>
    <property type="project" value="UniProtKB-EC"/>
</dbReference>
<comment type="caution">
    <text evidence="5">Lacks conserved residue(s) required for the propagation of feature annotation.</text>
</comment>
<feature type="binding site" evidence="5">
    <location>
        <begin position="122"/>
        <end position="126"/>
    </location>
    <ligand>
        <name>S-adenosyl-L-methionine</name>
        <dbReference type="ChEBI" id="CHEBI:59789"/>
    </ligand>
</feature>
<evidence type="ECO:0000256" key="5">
    <source>
        <dbReference type="HAMAP-Rule" id="MF_02126"/>
    </source>
</evidence>
<dbReference type="Pfam" id="PF17827">
    <property type="entry name" value="PrmC_N"/>
    <property type="match status" value="1"/>
</dbReference>
<feature type="binding site" evidence="5">
    <location>
        <position position="188"/>
    </location>
    <ligand>
        <name>S-adenosyl-L-methionine</name>
        <dbReference type="ChEBI" id="CHEBI:59789"/>
    </ligand>
</feature>
<dbReference type="Pfam" id="PF05175">
    <property type="entry name" value="MTS"/>
    <property type="match status" value="1"/>
</dbReference>
<keyword evidence="2 5" id="KW-0808">Transferase</keyword>
<dbReference type="RefSeq" id="WP_192461736.1">
    <property type="nucleotide sequence ID" value="NZ_JACYFJ010000002.1"/>
</dbReference>
<dbReference type="PANTHER" id="PTHR18895:SF74">
    <property type="entry name" value="MTRF1L RELEASE FACTOR GLUTAMINE METHYLTRANSFERASE"/>
    <property type="match status" value="1"/>
</dbReference>
<organism evidence="8 9">
    <name type="scientific">Euzebyella saccharophila</name>
    <dbReference type="NCBI Taxonomy" id="679664"/>
    <lineage>
        <taxon>Bacteria</taxon>
        <taxon>Pseudomonadati</taxon>
        <taxon>Bacteroidota</taxon>
        <taxon>Flavobacteriia</taxon>
        <taxon>Flavobacteriales</taxon>
        <taxon>Flavobacteriaceae</taxon>
        <taxon>Euzebyella</taxon>
    </lineage>
</organism>
<evidence type="ECO:0000256" key="4">
    <source>
        <dbReference type="ARBA" id="ARBA00048391"/>
    </source>
</evidence>
<evidence type="ECO:0000313" key="9">
    <source>
        <dbReference type="Proteomes" id="UP001595814"/>
    </source>
</evidence>
<dbReference type="PANTHER" id="PTHR18895">
    <property type="entry name" value="HEMK METHYLTRANSFERASE"/>
    <property type="match status" value="1"/>
</dbReference>
<dbReference type="Proteomes" id="UP001595814">
    <property type="component" value="Unassembled WGS sequence"/>
</dbReference>
<evidence type="ECO:0000313" key="8">
    <source>
        <dbReference type="EMBL" id="MFC4097014.1"/>
    </source>
</evidence>
<dbReference type="EC" id="2.1.1.297" evidence="5"/>
<dbReference type="InterPro" id="IPR029063">
    <property type="entry name" value="SAM-dependent_MTases_sf"/>
</dbReference>
<dbReference type="InterPro" id="IPR050320">
    <property type="entry name" value="N5-glutamine_MTase"/>
</dbReference>
<comment type="catalytic activity">
    <reaction evidence="4 5">
        <text>L-glutaminyl-[peptide chain release factor] + S-adenosyl-L-methionine = N(5)-methyl-L-glutaminyl-[peptide chain release factor] + S-adenosyl-L-homocysteine + H(+)</text>
        <dbReference type="Rhea" id="RHEA:42896"/>
        <dbReference type="Rhea" id="RHEA-COMP:10271"/>
        <dbReference type="Rhea" id="RHEA-COMP:10272"/>
        <dbReference type="ChEBI" id="CHEBI:15378"/>
        <dbReference type="ChEBI" id="CHEBI:30011"/>
        <dbReference type="ChEBI" id="CHEBI:57856"/>
        <dbReference type="ChEBI" id="CHEBI:59789"/>
        <dbReference type="ChEBI" id="CHEBI:61891"/>
        <dbReference type="EC" id="2.1.1.297"/>
    </reaction>
</comment>
<comment type="similarity">
    <text evidence="5">Belongs to the protein N5-glutamine methyltransferase family. PrmC subfamily.</text>
</comment>
<evidence type="ECO:0000256" key="1">
    <source>
        <dbReference type="ARBA" id="ARBA00022603"/>
    </source>
</evidence>
<name>A0ABV8JR01_9FLAO</name>
<dbReference type="EMBL" id="JBHSAW010000010">
    <property type="protein sequence ID" value="MFC4097014.1"/>
    <property type="molecule type" value="Genomic_DNA"/>
</dbReference>
<protein>
    <recommendedName>
        <fullName evidence="5">Release factor glutamine methyltransferase</fullName>
        <shortName evidence="5">RF MTase</shortName>
        <ecNumber evidence="5">2.1.1.297</ecNumber>
    </recommendedName>
    <alternativeName>
        <fullName evidence="5">N5-glutamine methyltransferase PrmC</fullName>
    </alternativeName>
    <alternativeName>
        <fullName evidence="5">Protein-(glutamine-N5) MTase PrmC</fullName>
    </alternativeName>
    <alternativeName>
        <fullName evidence="5">Protein-glutamine N-methyltransferase PrmC</fullName>
    </alternativeName>
</protein>
<dbReference type="Gene3D" id="3.40.50.150">
    <property type="entry name" value="Vaccinia Virus protein VP39"/>
    <property type="match status" value="1"/>
</dbReference>
<dbReference type="CDD" id="cd02440">
    <property type="entry name" value="AdoMet_MTases"/>
    <property type="match status" value="1"/>
</dbReference>
<dbReference type="InterPro" id="IPR002052">
    <property type="entry name" value="DNA_methylase_N6_adenine_CS"/>
</dbReference>
<dbReference type="Gene3D" id="1.10.8.10">
    <property type="entry name" value="DNA helicase RuvA subunit, C-terminal domain"/>
    <property type="match status" value="1"/>
</dbReference>
<dbReference type="HAMAP" id="MF_02126">
    <property type="entry name" value="RF_methyltr_PrmC"/>
    <property type="match status" value="1"/>
</dbReference>
<reference evidence="9" key="1">
    <citation type="journal article" date="2019" name="Int. J. Syst. Evol. Microbiol.">
        <title>The Global Catalogue of Microorganisms (GCM) 10K type strain sequencing project: providing services to taxonomists for standard genome sequencing and annotation.</title>
        <authorList>
            <consortium name="The Broad Institute Genomics Platform"/>
            <consortium name="The Broad Institute Genome Sequencing Center for Infectious Disease"/>
            <person name="Wu L."/>
            <person name="Ma J."/>
        </authorList>
    </citation>
    <scope>NUCLEOTIDE SEQUENCE [LARGE SCALE GENOMIC DNA]</scope>
    <source>
        <strain evidence="9">CECT 7477</strain>
    </source>
</reference>
<dbReference type="GO" id="GO:0032259">
    <property type="term" value="P:methylation"/>
    <property type="evidence" value="ECO:0007669"/>
    <property type="project" value="UniProtKB-KW"/>
</dbReference>
<feature type="binding site" evidence="5">
    <location>
        <begin position="188"/>
        <end position="191"/>
    </location>
    <ligand>
        <name>substrate</name>
    </ligand>
</feature>
<dbReference type="InterPro" id="IPR004556">
    <property type="entry name" value="HemK-like"/>
</dbReference>
<evidence type="ECO:0000256" key="3">
    <source>
        <dbReference type="ARBA" id="ARBA00022691"/>
    </source>
</evidence>
<dbReference type="SUPFAM" id="SSF53335">
    <property type="entry name" value="S-adenosyl-L-methionine-dependent methyltransferases"/>
    <property type="match status" value="1"/>
</dbReference>
<proteinExistence type="inferred from homology"/>
<evidence type="ECO:0000259" key="6">
    <source>
        <dbReference type="Pfam" id="PF05175"/>
    </source>
</evidence>
<keyword evidence="1 5" id="KW-0489">Methyltransferase</keyword>
<dbReference type="InterPro" id="IPR040758">
    <property type="entry name" value="PrmC_N"/>
</dbReference>
<comment type="function">
    <text evidence="5">Methylates the class 1 translation termination release factors RF1/PrfA and RF2/PrfB on the glutamine residue of the universally conserved GGQ motif.</text>
</comment>
<evidence type="ECO:0000256" key="2">
    <source>
        <dbReference type="ARBA" id="ARBA00022679"/>
    </source>
</evidence>
<keyword evidence="3 5" id="KW-0949">S-adenosyl-L-methionine</keyword>
<accession>A0ABV8JR01</accession>
<feature type="binding site" evidence="5">
    <location>
        <position position="145"/>
    </location>
    <ligand>
        <name>S-adenosyl-L-methionine</name>
        <dbReference type="ChEBI" id="CHEBI:59789"/>
    </ligand>
</feature>
<comment type="caution">
    <text evidence="8">The sequence shown here is derived from an EMBL/GenBank/DDBJ whole genome shotgun (WGS) entry which is preliminary data.</text>
</comment>
<dbReference type="NCBIfam" id="TIGR00536">
    <property type="entry name" value="hemK_fam"/>
    <property type="match status" value="1"/>
</dbReference>
<dbReference type="NCBIfam" id="TIGR03534">
    <property type="entry name" value="RF_mod_PrmC"/>
    <property type="match status" value="1"/>
</dbReference>
<dbReference type="InterPro" id="IPR007848">
    <property type="entry name" value="Small_mtfrase_dom"/>
</dbReference>
<gene>
    <name evidence="5 8" type="primary">prmC</name>
    <name evidence="8" type="ORF">ACFOUT_14085</name>
</gene>
<dbReference type="PROSITE" id="PS00092">
    <property type="entry name" value="N6_MTASE"/>
    <property type="match status" value="1"/>
</dbReference>
<sequence length="282" mass="32804">MQLKEIKQIFHRELEGMYPSEEINSFFYILIEHYLNLERFVLALQPNITITKDEEQPLFEALSSLILNKPIQHIIGTAHFMDLDFDVNEHVLIPRPETEELVHWILKDFENNEESLRILDMGTGSGCIPISLGKNLKNANIHALDISKEALKVAKKNAELHQVEVQFIEADMLVNPNIELEFDLVVSNPPYVRNLEKKEMHGNVLNHEPHLALFVSDDDPLIFYRNIVLFCERHLKMSGCLYLEINQYLGKEMVALLQEHNFSEIELRKDMFGNDRMVKAVK</sequence>